<sequence length="296" mass="32689">MSASQRQDLAIYSNGCIIPPLNPAFKSLNLVTYQQGTHHTWLTQALLENALLDTCSLNSDSSQTARSLNNSRNLEDAKAHVVVVSFMNDLAHWSKNLKKCNNLDVTPSSPNFTFLDCFTNLFSKFITAPTSAQSIEAQVQELFADVTQKIVTAVRAKPAHQRLIVVVENLEFLIAATCLRANQLLCQVSALQNIASHLYVVTQLAPEAIDVSTVASSAHNPVYKATDFLVKMIYRAHLVLQVQPLATGRADDVTGVLRIVRGGLSEEMRLVTGLNVVEKEYLYLVNKDGNAKLFFR</sequence>
<gene>
    <name evidence="3" type="ORF">BABINDRAFT_161066</name>
</gene>
<evidence type="ECO:0000256" key="2">
    <source>
        <dbReference type="ARBA" id="ARBA00008837"/>
    </source>
</evidence>
<dbReference type="Gene3D" id="3.40.50.300">
    <property type="entry name" value="P-loop containing nucleotide triphosphate hydrolases"/>
    <property type="match status" value="1"/>
</dbReference>
<reference evidence="4" key="1">
    <citation type="submission" date="2016-05" db="EMBL/GenBank/DDBJ databases">
        <title>Comparative genomics of biotechnologically important yeasts.</title>
        <authorList>
            <consortium name="DOE Joint Genome Institute"/>
            <person name="Riley R."/>
            <person name="Haridas S."/>
            <person name="Wolfe K.H."/>
            <person name="Lopes M.R."/>
            <person name="Hittinger C.T."/>
            <person name="Goker M."/>
            <person name="Salamov A."/>
            <person name="Wisecaver J."/>
            <person name="Long T.M."/>
            <person name="Aerts A.L."/>
            <person name="Barry K."/>
            <person name="Choi C."/>
            <person name="Clum A."/>
            <person name="Coughlan A.Y."/>
            <person name="Deshpande S."/>
            <person name="Douglass A.P."/>
            <person name="Hanson S.J."/>
            <person name="Klenk H.-P."/>
            <person name="Labutti K."/>
            <person name="Lapidus A."/>
            <person name="Lindquist E."/>
            <person name="Lipzen A."/>
            <person name="Meier-Kolthoff J.P."/>
            <person name="Ohm R.A."/>
            <person name="Otillar R.P."/>
            <person name="Pangilinan J."/>
            <person name="Peng Y."/>
            <person name="Rokas A."/>
            <person name="Rosa C.A."/>
            <person name="Scheuner C."/>
            <person name="Sibirny A.A."/>
            <person name="Slot J.C."/>
            <person name="Stielow J.B."/>
            <person name="Sun H."/>
            <person name="Kurtzman C.P."/>
            <person name="Blackwell M."/>
            <person name="Grigoriev I.V."/>
            <person name="Jeffries T.W."/>
        </authorList>
    </citation>
    <scope>NUCLEOTIDE SEQUENCE [LARGE SCALE GENOMIC DNA]</scope>
    <source>
        <strain evidence="4">NRRL Y-12698</strain>
    </source>
</reference>
<comment type="similarity">
    <text evidence="2">Belongs to the ELP6 family.</text>
</comment>
<dbReference type="CDD" id="cd19495">
    <property type="entry name" value="Elp6"/>
    <property type="match status" value="1"/>
</dbReference>
<dbReference type="OrthoDB" id="9995306at2759"/>
<dbReference type="RefSeq" id="XP_018986201.1">
    <property type="nucleotide sequence ID" value="XM_019128630.1"/>
</dbReference>
<name>A0A1E3QT30_9ASCO</name>
<dbReference type="EMBL" id="KV454429">
    <property type="protein sequence ID" value="ODQ80873.1"/>
    <property type="molecule type" value="Genomic_DNA"/>
</dbReference>
<dbReference type="PANTHER" id="PTHR16184:SF6">
    <property type="entry name" value="ELONGATOR COMPLEX PROTEIN 6"/>
    <property type="match status" value="1"/>
</dbReference>
<organism evidence="3 4">
    <name type="scientific">Babjeviella inositovora NRRL Y-12698</name>
    <dbReference type="NCBI Taxonomy" id="984486"/>
    <lineage>
        <taxon>Eukaryota</taxon>
        <taxon>Fungi</taxon>
        <taxon>Dikarya</taxon>
        <taxon>Ascomycota</taxon>
        <taxon>Saccharomycotina</taxon>
        <taxon>Pichiomycetes</taxon>
        <taxon>Serinales incertae sedis</taxon>
        <taxon>Babjeviella</taxon>
    </lineage>
</organism>
<proteinExistence type="inferred from homology"/>
<evidence type="ECO:0000313" key="3">
    <source>
        <dbReference type="EMBL" id="ODQ80873.1"/>
    </source>
</evidence>
<dbReference type="GO" id="GO:0033588">
    <property type="term" value="C:elongator holoenzyme complex"/>
    <property type="evidence" value="ECO:0007669"/>
    <property type="project" value="InterPro"/>
</dbReference>
<dbReference type="PANTHER" id="PTHR16184">
    <property type="entry name" value="ELONGATOR COMPLEX PROTEIN 6"/>
    <property type="match status" value="1"/>
</dbReference>
<accession>A0A1E3QT30</accession>
<dbReference type="UniPathway" id="UPA00988"/>
<keyword evidence="4" id="KW-1185">Reference proteome</keyword>
<dbReference type="InterPro" id="IPR027417">
    <property type="entry name" value="P-loop_NTPase"/>
</dbReference>
<evidence type="ECO:0008006" key="5">
    <source>
        <dbReference type="Google" id="ProtNLM"/>
    </source>
</evidence>
<dbReference type="AlphaFoldDB" id="A0A1E3QT30"/>
<dbReference type="InterPro" id="IPR018627">
    <property type="entry name" value="ELP6"/>
</dbReference>
<comment type="pathway">
    <text evidence="1">tRNA modification; 5-methoxycarbonylmethyl-2-thiouridine-tRNA biosynthesis.</text>
</comment>
<dbReference type="Proteomes" id="UP000094336">
    <property type="component" value="Unassembled WGS sequence"/>
</dbReference>
<dbReference type="GeneID" id="30146483"/>
<evidence type="ECO:0000313" key="4">
    <source>
        <dbReference type="Proteomes" id="UP000094336"/>
    </source>
</evidence>
<dbReference type="GO" id="GO:0002098">
    <property type="term" value="P:tRNA wobble uridine modification"/>
    <property type="evidence" value="ECO:0007669"/>
    <property type="project" value="InterPro"/>
</dbReference>
<protein>
    <recommendedName>
        <fullName evidence="5">Elongator complex protein 6</fullName>
    </recommendedName>
</protein>
<evidence type="ECO:0000256" key="1">
    <source>
        <dbReference type="ARBA" id="ARBA00005043"/>
    </source>
</evidence>